<accession>A0A0C7G6Y4</accession>
<proteinExistence type="predicted"/>
<dbReference type="Gene3D" id="1.20.120.530">
    <property type="entry name" value="GntR ligand-binding domain-like"/>
    <property type="match status" value="1"/>
</dbReference>
<name>A0A0C7G6Y4_PARSO</name>
<dbReference type="InterPro" id="IPR011711">
    <property type="entry name" value="GntR_C"/>
</dbReference>
<dbReference type="InterPro" id="IPR000524">
    <property type="entry name" value="Tscrpt_reg_HTH_GntR"/>
</dbReference>
<dbReference type="GO" id="GO:0003700">
    <property type="term" value="F:DNA-binding transcription factor activity"/>
    <property type="evidence" value="ECO:0007669"/>
    <property type="project" value="InterPro"/>
</dbReference>
<evidence type="ECO:0000256" key="1">
    <source>
        <dbReference type="ARBA" id="ARBA00023015"/>
    </source>
</evidence>
<keyword evidence="1" id="KW-0805">Transcription regulation</keyword>
<dbReference type="AlphaFoldDB" id="A0A0C7G6Y4"/>
<dbReference type="PANTHER" id="PTHR43537:SF43">
    <property type="entry name" value="GNTR-FAMILY TRANSCRIPTIONAL REGULATOR"/>
    <property type="match status" value="1"/>
</dbReference>
<evidence type="ECO:0000256" key="3">
    <source>
        <dbReference type="ARBA" id="ARBA00023163"/>
    </source>
</evidence>
<organism evidence="5 6">
    <name type="scientific">Paraclostridium sordellii</name>
    <name type="common">Clostridium sordellii</name>
    <dbReference type="NCBI Taxonomy" id="1505"/>
    <lineage>
        <taxon>Bacteria</taxon>
        <taxon>Bacillati</taxon>
        <taxon>Bacillota</taxon>
        <taxon>Clostridia</taxon>
        <taxon>Peptostreptococcales</taxon>
        <taxon>Peptostreptococcaceae</taxon>
        <taxon>Paraclostridium</taxon>
    </lineage>
</organism>
<dbReference type="RefSeq" id="WP_055342209.1">
    <property type="nucleotide sequence ID" value="NZ_CDNI01000003.1"/>
</dbReference>
<protein>
    <submittedName>
        <fullName evidence="5">GntR family transcriptional regulator</fullName>
    </submittedName>
</protein>
<dbReference type="SUPFAM" id="SSF46785">
    <property type="entry name" value="Winged helix' DNA-binding domain"/>
    <property type="match status" value="1"/>
</dbReference>
<dbReference type="Gene3D" id="1.10.10.10">
    <property type="entry name" value="Winged helix-like DNA-binding domain superfamily/Winged helix DNA-binding domain"/>
    <property type="match status" value="1"/>
</dbReference>
<dbReference type="SMART" id="SM00345">
    <property type="entry name" value="HTH_GNTR"/>
    <property type="match status" value="1"/>
</dbReference>
<keyword evidence="2" id="KW-0238">DNA-binding</keyword>
<gene>
    <name evidence="5" type="primary">pdhR</name>
    <name evidence="5" type="ORF">R28058_19141</name>
</gene>
<evidence type="ECO:0000313" key="5">
    <source>
        <dbReference type="EMBL" id="CEQ04181.1"/>
    </source>
</evidence>
<dbReference type="Proteomes" id="UP000049127">
    <property type="component" value="Unassembled WGS sequence"/>
</dbReference>
<feature type="domain" description="HTH gntR-type" evidence="4">
    <location>
        <begin position="8"/>
        <end position="76"/>
    </location>
</feature>
<dbReference type="CDD" id="cd07377">
    <property type="entry name" value="WHTH_GntR"/>
    <property type="match status" value="1"/>
</dbReference>
<evidence type="ECO:0000256" key="2">
    <source>
        <dbReference type="ARBA" id="ARBA00023125"/>
    </source>
</evidence>
<dbReference type="InterPro" id="IPR036390">
    <property type="entry name" value="WH_DNA-bd_sf"/>
</dbReference>
<dbReference type="PRINTS" id="PR00035">
    <property type="entry name" value="HTHGNTR"/>
</dbReference>
<evidence type="ECO:0000313" key="6">
    <source>
        <dbReference type="Proteomes" id="UP000049127"/>
    </source>
</evidence>
<evidence type="ECO:0000259" key="4">
    <source>
        <dbReference type="PROSITE" id="PS50949"/>
    </source>
</evidence>
<dbReference type="PROSITE" id="PS50949">
    <property type="entry name" value="HTH_GNTR"/>
    <property type="match status" value="1"/>
</dbReference>
<dbReference type="OrthoDB" id="9799482at2"/>
<dbReference type="InterPro" id="IPR008920">
    <property type="entry name" value="TF_FadR/GntR_C"/>
</dbReference>
<dbReference type="Pfam" id="PF00392">
    <property type="entry name" value="GntR"/>
    <property type="match status" value="1"/>
</dbReference>
<dbReference type="Pfam" id="PF07729">
    <property type="entry name" value="FCD"/>
    <property type="match status" value="1"/>
</dbReference>
<dbReference type="GO" id="GO:0003677">
    <property type="term" value="F:DNA binding"/>
    <property type="evidence" value="ECO:0007669"/>
    <property type="project" value="UniProtKB-KW"/>
</dbReference>
<keyword evidence="3" id="KW-0804">Transcription</keyword>
<dbReference type="EMBL" id="CEKZ01000003">
    <property type="protein sequence ID" value="CEQ04181.1"/>
    <property type="molecule type" value="Genomic_DNA"/>
</dbReference>
<reference evidence="5 6" key="1">
    <citation type="submission" date="2015-01" db="EMBL/GenBank/DDBJ databases">
        <authorList>
            <person name="Aslett A.Martin."/>
            <person name="De Silva Nishadi"/>
        </authorList>
    </citation>
    <scope>NUCLEOTIDE SEQUENCE [LARGE SCALE GENOMIC DNA]</scope>
    <source>
        <strain evidence="5 6">R28058</strain>
    </source>
</reference>
<dbReference type="PANTHER" id="PTHR43537">
    <property type="entry name" value="TRANSCRIPTIONAL REGULATOR, GNTR FAMILY"/>
    <property type="match status" value="1"/>
</dbReference>
<sequence length="231" mass="26916">MFSNITNKKIYQQVISQIQDMILSGKLKKGDKLMSERELSEKMGVSRTSIREALRVLETMGIIESRQGEGNFICNNIETSLIQPLSMMFILNNGSYEDILELRSMIELEAVKLAATRGTEEEFEELKKISQELTRNDKIYNKGDIDKEIHHKIACMSKNFLIKSLYKISLNLLEDFIINSRQKIVDYYHEEDTLNIQHKKICDSIIARDPENAYIYMKEHLDLIKITMEKI</sequence>
<dbReference type="SUPFAM" id="SSF48008">
    <property type="entry name" value="GntR ligand-binding domain-like"/>
    <property type="match status" value="1"/>
</dbReference>
<dbReference type="SMART" id="SM00895">
    <property type="entry name" value="FCD"/>
    <property type="match status" value="1"/>
</dbReference>
<dbReference type="InterPro" id="IPR036388">
    <property type="entry name" value="WH-like_DNA-bd_sf"/>
</dbReference>